<dbReference type="RefSeq" id="WP_012798397.1">
    <property type="nucleotide sequence ID" value="NC_013165.1"/>
</dbReference>
<evidence type="ECO:0000256" key="2">
    <source>
        <dbReference type="RuleBase" id="RU362080"/>
    </source>
</evidence>
<dbReference type="eggNOG" id="COG4118">
    <property type="taxonomic scope" value="Bacteria"/>
</dbReference>
<dbReference type="SUPFAM" id="SSF143120">
    <property type="entry name" value="YefM-like"/>
    <property type="match status" value="1"/>
</dbReference>
<comment type="similarity">
    <text evidence="1 2">Belongs to the phD/YefM antitoxin family.</text>
</comment>
<dbReference type="Proteomes" id="UP000002026">
    <property type="component" value="Chromosome"/>
</dbReference>
<dbReference type="Pfam" id="PF02604">
    <property type="entry name" value="PhdYeFM_antitox"/>
    <property type="match status" value="1"/>
</dbReference>
<name>C7N5V9_SLAHD</name>
<gene>
    <name evidence="3" type="ordered locus">Shel_12670</name>
</gene>
<dbReference type="InterPro" id="IPR006442">
    <property type="entry name" value="Antitoxin_Phd/YefM"/>
</dbReference>
<accession>C7N5V9</accession>
<evidence type="ECO:0000313" key="4">
    <source>
        <dbReference type="Proteomes" id="UP000002026"/>
    </source>
</evidence>
<dbReference type="NCBIfam" id="TIGR01552">
    <property type="entry name" value="phd_fam"/>
    <property type="match status" value="1"/>
</dbReference>
<dbReference type="STRING" id="471855.Shel_12670"/>
<comment type="function">
    <text evidence="2">Antitoxin component of a type II toxin-antitoxin (TA) system.</text>
</comment>
<proteinExistence type="inferred from homology"/>
<reference evidence="3 4" key="1">
    <citation type="journal article" date="2009" name="Stand. Genomic Sci.">
        <title>Complete genome sequence of Slackia heliotrinireducens type strain (RHS 1).</title>
        <authorList>
            <person name="Pukall R."/>
            <person name="Lapidus A."/>
            <person name="Nolan M."/>
            <person name="Copeland A."/>
            <person name="Glavina Del Rio T."/>
            <person name="Lucas S."/>
            <person name="Chen F."/>
            <person name="Tice H."/>
            <person name="Cheng J.F."/>
            <person name="Chertkov O."/>
            <person name="Bruce D."/>
            <person name="Goodwin L."/>
            <person name="Kuske C."/>
            <person name="Brettin T."/>
            <person name="Detter J.C."/>
            <person name="Han C."/>
            <person name="Pitluck S."/>
            <person name="Pati A."/>
            <person name="Mavrommatis K."/>
            <person name="Ivanova N."/>
            <person name="Ovchinnikova G."/>
            <person name="Chen A."/>
            <person name="Palaniappan K."/>
            <person name="Schneider S."/>
            <person name="Rohde M."/>
            <person name="Chain P."/>
            <person name="D'haeseleer P."/>
            <person name="Goker M."/>
            <person name="Bristow J."/>
            <person name="Eisen J.A."/>
            <person name="Markowitz V."/>
            <person name="Kyrpides N.C."/>
            <person name="Klenk H.P."/>
            <person name="Hugenholtz P."/>
        </authorList>
    </citation>
    <scope>NUCLEOTIDE SEQUENCE [LARGE SCALE GENOMIC DNA]</scope>
    <source>
        <strain evidence="4">ATCC 29202 / DSM 20476 / NCTC 11029 / RHS 1</strain>
    </source>
</reference>
<dbReference type="HOGENOM" id="CLU_2332151_0_0_11"/>
<keyword evidence="4" id="KW-1185">Reference proteome</keyword>
<evidence type="ECO:0000256" key="1">
    <source>
        <dbReference type="ARBA" id="ARBA00009981"/>
    </source>
</evidence>
<dbReference type="KEGG" id="shi:Shel_12670"/>
<dbReference type="Gene3D" id="3.40.1620.10">
    <property type="entry name" value="YefM-like domain"/>
    <property type="match status" value="1"/>
</dbReference>
<protein>
    <recommendedName>
        <fullName evidence="2">Antitoxin</fullName>
    </recommendedName>
</protein>
<evidence type="ECO:0000313" key="3">
    <source>
        <dbReference type="EMBL" id="ACV22294.1"/>
    </source>
</evidence>
<dbReference type="EMBL" id="CP001684">
    <property type="protein sequence ID" value="ACV22294.1"/>
    <property type="molecule type" value="Genomic_DNA"/>
</dbReference>
<dbReference type="AlphaFoldDB" id="C7N5V9"/>
<dbReference type="InterPro" id="IPR036165">
    <property type="entry name" value="YefM-like_sf"/>
</dbReference>
<organism evidence="3 4">
    <name type="scientific">Slackia heliotrinireducens (strain ATCC 29202 / DSM 20476 / NCTC 11029 / RHS 1)</name>
    <name type="common">Peptococcus heliotrinreducens</name>
    <dbReference type="NCBI Taxonomy" id="471855"/>
    <lineage>
        <taxon>Bacteria</taxon>
        <taxon>Bacillati</taxon>
        <taxon>Actinomycetota</taxon>
        <taxon>Coriobacteriia</taxon>
        <taxon>Eggerthellales</taxon>
        <taxon>Eggerthellaceae</taxon>
        <taxon>Slackia</taxon>
    </lineage>
</organism>
<sequence length="98" mass="10534">MPYETMEYVGFAEAKNRLSALTTSANETGLPFVITKNNKPWVEVRPLASQQRQSGAVTIAPVRREVAVPDLDDVFAGYEGGFVAHEDGFAGAVGSEAM</sequence>